<dbReference type="Proteomes" id="UP001147760">
    <property type="component" value="Unassembled WGS sequence"/>
</dbReference>
<protein>
    <submittedName>
        <fullName evidence="1">Uncharacterized protein</fullName>
    </submittedName>
</protein>
<accession>A0A9X0BKZ8</accession>
<reference evidence="1" key="1">
    <citation type="submission" date="2022-12" db="EMBL/GenBank/DDBJ databases">
        <authorList>
            <person name="Petersen C."/>
        </authorList>
    </citation>
    <scope>NUCLEOTIDE SEQUENCE</scope>
    <source>
        <strain evidence="1">IBT 17660</strain>
    </source>
</reference>
<dbReference type="EMBL" id="JAPWDO010000005">
    <property type="protein sequence ID" value="KAJ5471084.1"/>
    <property type="molecule type" value="Genomic_DNA"/>
</dbReference>
<evidence type="ECO:0000313" key="2">
    <source>
        <dbReference type="Proteomes" id="UP001147760"/>
    </source>
</evidence>
<proteinExistence type="predicted"/>
<organism evidence="1 2">
    <name type="scientific">Penicillium desertorum</name>
    <dbReference type="NCBI Taxonomy" id="1303715"/>
    <lineage>
        <taxon>Eukaryota</taxon>
        <taxon>Fungi</taxon>
        <taxon>Dikarya</taxon>
        <taxon>Ascomycota</taxon>
        <taxon>Pezizomycotina</taxon>
        <taxon>Eurotiomycetes</taxon>
        <taxon>Eurotiomycetidae</taxon>
        <taxon>Eurotiales</taxon>
        <taxon>Aspergillaceae</taxon>
        <taxon>Penicillium</taxon>
    </lineage>
</organism>
<keyword evidence="2" id="KW-1185">Reference proteome</keyword>
<evidence type="ECO:0000313" key="1">
    <source>
        <dbReference type="EMBL" id="KAJ5471084.1"/>
    </source>
</evidence>
<name>A0A9X0BKZ8_9EURO</name>
<sequence>MSHARGSEIVAHDGRHYDPFYDTFQDDSGISQPLKNMATTRVRAKQIIQAALPPLNVGSWKARKQTIQEDTPR</sequence>
<reference evidence="1" key="2">
    <citation type="journal article" date="2023" name="IMA Fungus">
        <title>Comparative genomic study of the Penicillium genus elucidates a diverse pangenome and 15 lateral gene transfer events.</title>
        <authorList>
            <person name="Petersen C."/>
            <person name="Sorensen T."/>
            <person name="Nielsen M.R."/>
            <person name="Sondergaard T.E."/>
            <person name="Sorensen J.L."/>
            <person name="Fitzpatrick D.A."/>
            <person name="Frisvad J.C."/>
            <person name="Nielsen K.L."/>
        </authorList>
    </citation>
    <scope>NUCLEOTIDE SEQUENCE</scope>
    <source>
        <strain evidence="1">IBT 17660</strain>
    </source>
</reference>
<comment type="caution">
    <text evidence="1">The sequence shown here is derived from an EMBL/GenBank/DDBJ whole genome shotgun (WGS) entry which is preliminary data.</text>
</comment>
<dbReference type="AlphaFoldDB" id="A0A9X0BKZ8"/>
<dbReference type="OrthoDB" id="3796275at2759"/>
<gene>
    <name evidence="1" type="ORF">N7530_008441</name>
</gene>